<dbReference type="Pfam" id="PF13458">
    <property type="entry name" value="Peripla_BP_6"/>
    <property type="match status" value="1"/>
</dbReference>
<feature type="chain" id="PRO_5006413380" evidence="3">
    <location>
        <begin position="31"/>
        <end position="398"/>
    </location>
</feature>
<evidence type="ECO:0000313" key="5">
    <source>
        <dbReference type="EMBL" id="KRM32856.1"/>
    </source>
</evidence>
<keyword evidence="6" id="KW-1185">Reference proteome</keyword>
<keyword evidence="2 3" id="KW-0732">Signal</keyword>
<dbReference type="AlphaFoldDB" id="A0A0R1XRI4"/>
<name>A0A0R1XRI4_9LACO</name>
<dbReference type="InterPro" id="IPR028082">
    <property type="entry name" value="Peripla_BP_I"/>
</dbReference>
<dbReference type="PATRIC" id="fig|1423734.3.peg.138"/>
<accession>A0A0R1XRI4</accession>
<proteinExistence type="inferred from homology"/>
<evidence type="ECO:0000256" key="1">
    <source>
        <dbReference type="ARBA" id="ARBA00010062"/>
    </source>
</evidence>
<gene>
    <name evidence="5" type="ORF">FC83_GL000139</name>
</gene>
<dbReference type="CDD" id="cd06347">
    <property type="entry name" value="PBP1_ABC_LivK_ligand_binding-like"/>
    <property type="match status" value="1"/>
</dbReference>
<sequence length="398" mass="42308">MGENMKKMKIATLAATAMMLAAVFTGCANKAGTSGNSASGDTITIGGNFELSGAAAAYGSAMQRGVKLAVTKINKDGGVKVGDKKMKLKLVTKDNKSDNASAASIATNLTTQTKASAVIGPITSGAGLAALPNMTKAKVPLITPGGTQDSLTLQKNGKVQPYMFRSCFEDSFQGKALAKYVYNTMKLKNVAILGDKSTDYAQGLIKAFKGEYKGKIVTTEYYQAGDKDFNTLLTKLKSKNYDAIFVPGYYSEAGLIIRQAREMGIDKPIVGADGFADPKLVSIAGKSNASNIYYTTHFDAKAPANNKVADYLKLYKDTYGDDAGTFDALSYDAVYMIKQAIETEKSTNSVKIAEGLAKLKNFQGVTGTITMDKYHNPQKPVIVTKLMDGSEAEATAVK</sequence>
<comment type="similarity">
    <text evidence="1">Belongs to the leucine-binding protein family.</text>
</comment>
<dbReference type="InterPro" id="IPR028081">
    <property type="entry name" value="Leu-bd"/>
</dbReference>
<protein>
    <submittedName>
        <fullName evidence="5">ABC-type branched-chain amino acid transport system, periplasmic component</fullName>
    </submittedName>
</protein>
<dbReference type="Proteomes" id="UP000051236">
    <property type="component" value="Unassembled WGS sequence"/>
</dbReference>
<dbReference type="PROSITE" id="PS51257">
    <property type="entry name" value="PROKAR_LIPOPROTEIN"/>
    <property type="match status" value="1"/>
</dbReference>
<evidence type="ECO:0000256" key="3">
    <source>
        <dbReference type="SAM" id="SignalP"/>
    </source>
</evidence>
<feature type="signal peptide" evidence="3">
    <location>
        <begin position="1"/>
        <end position="30"/>
    </location>
</feature>
<organism evidence="5 6">
    <name type="scientific">Agrilactobacillus composti DSM 18527 = JCM 14202</name>
    <dbReference type="NCBI Taxonomy" id="1423734"/>
    <lineage>
        <taxon>Bacteria</taxon>
        <taxon>Bacillati</taxon>
        <taxon>Bacillota</taxon>
        <taxon>Bacilli</taxon>
        <taxon>Lactobacillales</taxon>
        <taxon>Lactobacillaceae</taxon>
        <taxon>Agrilactobacillus</taxon>
    </lineage>
</organism>
<evidence type="ECO:0000256" key="2">
    <source>
        <dbReference type="ARBA" id="ARBA00022729"/>
    </source>
</evidence>
<dbReference type="Gene3D" id="3.40.50.2300">
    <property type="match status" value="2"/>
</dbReference>
<reference evidence="5 6" key="1">
    <citation type="journal article" date="2015" name="Genome Announc.">
        <title>Expanding the biotechnology potential of lactobacilli through comparative genomics of 213 strains and associated genera.</title>
        <authorList>
            <person name="Sun Z."/>
            <person name="Harris H.M."/>
            <person name="McCann A."/>
            <person name="Guo C."/>
            <person name="Argimon S."/>
            <person name="Zhang W."/>
            <person name="Yang X."/>
            <person name="Jeffery I.B."/>
            <person name="Cooney J.C."/>
            <person name="Kagawa T.F."/>
            <person name="Liu W."/>
            <person name="Song Y."/>
            <person name="Salvetti E."/>
            <person name="Wrobel A."/>
            <person name="Rasinkangas P."/>
            <person name="Parkhill J."/>
            <person name="Rea M.C."/>
            <person name="O'Sullivan O."/>
            <person name="Ritari J."/>
            <person name="Douillard F.P."/>
            <person name="Paul Ross R."/>
            <person name="Yang R."/>
            <person name="Briner A.E."/>
            <person name="Felis G.E."/>
            <person name="de Vos W.M."/>
            <person name="Barrangou R."/>
            <person name="Klaenhammer T.R."/>
            <person name="Caufield P.W."/>
            <person name="Cui Y."/>
            <person name="Zhang H."/>
            <person name="O'Toole P.W."/>
        </authorList>
    </citation>
    <scope>NUCLEOTIDE SEQUENCE [LARGE SCALE GENOMIC DNA]</scope>
    <source>
        <strain evidence="5 6">DSM 18527</strain>
    </source>
</reference>
<evidence type="ECO:0000259" key="4">
    <source>
        <dbReference type="Pfam" id="PF13458"/>
    </source>
</evidence>
<dbReference type="SUPFAM" id="SSF53822">
    <property type="entry name" value="Periplasmic binding protein-like I"/>
    <property type="match status" value="1"/>
</dbReference>
<comment type="caution">
    <text evidence="5">The sequence shown here is derived from an EMBL/GenBank/DDBJ whole genome shotgun (WGS) entry which is preliminary data.</text>
</comment>
<dbReference type="eggNOG" id="COG0683">
    <property type="taxonomic scope" value="Bacteria"/>
</dbReference>
<feature type="domain" description="Leucine-binding protein" evidence="4">
    <location>
        <begin position="42"/>
        <end position="387"/>
    </location>
</feature>
<evidence type="ECO:0000313" key="6">
    <source>
        <dbReference type="Proteomes" id="UP000051236"/>
    </source>
</evidence>
<dbReference type="PANTHER" id="PTHR30483">
    <property type="entry name" value="LEUCINE-SPECIFIC-BINDING PROTEIN"/>
    <property type="match status" value="1"/>
</dbReference>
<dbReference type="PANTHER" id="PTHR30483:SF6">
    <property type="entry name" value="PERIPLASMIC BINDING PROTEIN OF ABC TRANSPORTER FOR NATURAL AMINO ACIDS"/>
    <property type="match status" value="1"/>
</dbReference>
<dbReference type="EMBL" id="AZGA01000065">
    <property type="protein sequence ID" value="KRM32856.1"/>
    <property type="molecule type" value="Genomic_DNA"/>
</dbReference>
<dbReference type="STRING" id="1423734.FC83_GL000139"/>
<dbReference type="InterPro" id="IPR051010">
    <property type="entry name" value="BCAA_transport"/>
</dbReference>